<keyword evidence="2" id="KW-1185">Reference proteome</keyword>
<protein>
    <submittedName>
        <fullName evidence="1">Uncharacterized protein</fullName>
    </submittedName>
</protein>
<dbReference type="EMBL" id="CP076544">
    <property type="protein sequence ID" value="QWS34051.1"/>
    <property type="molecule type" value="Genomic_DNA"/>
</dbReference>
<proteinExistence type="predicted"/>
<accession>A0ACD1E5R8</accession>
<organism evidence="1 2">
    <name type="scientific">Curtobacterium aetherium</name>
    <dbReference type="NCBI Taxonomy" id="2841594"/>
    <lineage>
        <taxon>Bacteria</taxon>
        <taxon>Bacillati</taxon>
        <taxon>Actinomycetota</taxon>
        <taxon>Actinomycetes</taxon>
        <taxon>Micrococcales</taxon>
        <taxon>Microbacteriaceae</taxon>
        <taxon>Curtobacterium</taxon>
    </lineage>
</organism>
<evidence type="ECO:0000313" key="1">
    <source>
        <dbReference type="EMBL" id="QWS34051.1"/>
    </source>
</evidence>
<name>A0ACD1E5R8_9MICO</name>
<gene>
    <name evidence="1" type="ORF">KM842_02275</name>
</gene>
<reference evidence="1" key="1">
    <citation type="submission" date="2021-06" db="EMBL/GenBank/DDBJ databases">
        <authorList>
            <person name="Ellington A.J."/>
            <person name="Bryan N.C."/>
            <person name="Christner B.C."/>
            <person name="Reisch C.R."/>
        </authorList>
    </citation>
    <scope>NUCLEOTIDE SEQUENCE</scope>
    <source>
        <strain evidence="1">L6-1</strain>
    </source>
</reference>
<evidence type="ECO:0000313" key="2">
    <source>
        <dbReference type="Proteomes" id="UP000681794"/>
    </source>
</evidence>
<dbReference type="Proteomes" id="UP000681794">
    <property type="component" value="Chromosome"/>
</dbReference>
<sequence>MTYLQAADHADKAADLADKAGMMRNNDEPDRAFECLSFAVLELSKAVAELSRAAHRAS</sequence>